<dbReference type="EMBL" id="APJX01000004">
    <property type="protein sequence ID" value="EMS79635.1"/>
    <property type="molecule type" value="Genomic_DNA"/>
</dbReference>
<dbReference type="InterPro" id="IPR027417">
    <property type="entry name" value="P-loop_NTPase"/>
</dbReference>
<keyword evidence="7" id="KW-1278">Translocase</keyword>
<dbReference type="GO" id="GO:0043190">
    <property type="term" value="C:ATP-binding cassette (ABC) transporter complex"/>
    <property type="evidence" value="ECO:0007669"/>
    <property type="project" value="TreeGrafter"/>
</dbReference>
<dbReference type="CDD" id="cd03225">
    <property type="entry name" value="ABC_cobalt_CbiO_domain1"/>
    <property type="match status" value="1"/>
</dbReference>
<evidence type="ECO:0000259" key="9">
    <source>
        <dbReference type="PROSITE" id="PS50893"/>
    </source>
</evidence>
<dbReference type="FunFam" id="3.40.50.300:FF:000224">
    <property type="entry name" value="Energy-coupling factor transporter ATP-binding protein EcfA"/>
    <property type="match status" value="1"/>
</dbReference>
<keyword evidence="8" id="KW-0472">Membrane</keyword>
<evidence type="ECO:0000313" key="11">
    <source>
        <dbReference type="Proteomes" id="UP000014216"/>
    </source>
</evidence>
<dbReference type="InterPro" id="IPR050095">
    <property type="entry name" value="ECF_ABC_transporter_ATP-bd"/>
</dbReference>
<dbReference type="PROSITE" id="PS50893">
    <property type="entry name" value="ABC_TRANSPORTER_2"/>
    <property type="match status" value="1"/>
</dbReference>
<sequence>MPRPILEIDHLTHAFFNGTGIHDICARIFPGEFILVAGPNGSGKTTLIKHLNALVRPTSGEIRLHGRSVTKDLIVTRKTIGMVFQDADTQIVADTVEDEVAFGLENLNTPRARILEKVDQTLAYMNLIHLKDRNPSTLSGGEKRRLAIAGILVMDPEIIVLDEPFANLDYPASRDLVEIICRLNREGQTIIMATHEVEEVITYASRMLIMDGQGRLVKDGPPRELLGNLEYFGIREPCFSRMGYSAPPWQT</sequence>
<gene>
    <name evidence="10" type="primary">cbiO</name>
    <name evidence="10" type="ORF">Dpo_4c01860</name>
</gene>
<evidence type="ECO:0000256" key="3">
    <source>
        <dbReference type="ARBA" id="ARBA00022448"/>
    </source>
</evidence>
<dbReference type="RefSeq" id="WP_006965878.1">
    <property type="nucleotide sequence ID" value="NZ_APJX01000004.1"/>
</dbReference>
<comment type="subcellular location">
    <subcellularLocation>
        <location evidence="1">Cell membrane</location>
    </subcellularLocation>
</comment>
<dbReference type="InterPro" id="IPR003439">
    <property type="entry name" value="ABC_transporter-like_ATP-bd"/>
</dbReference>
<evidence type="ECO:0000313" key="10">
    <source>
        <dbReference type="EMBL" id="EMS79635.1"/>
    </source>
</evidence>
<keyword evidence="11" id="KW-1185">Reference proteome</keyword>
<dbReference type="GO" id="GO:0042626">
    <property type="term" value="F:ATPase-coupled transmembrane transporter activity"/>
    <property type="evidence" value="ECO:0007669"/>
    <property type="project" value="TreeGrafter"/>
</dbReference>
<dbReference type="PANTHER" id="PTHR43553">
    <property type="entry name" value="HEAVY METAL TRANSPORTER"/>
    <property type="match status" value="1"/>
</dbReference>
<keyword evidence="6 10" id="KW-0067">ATP-binding</keyword>
<reference evidence="10 11" key="1">
    <citation type="journal article" date="2013" name="Genome Announc.">
        <title>Draft Genome Sequence of Desulfotignum phosphitoxidans DSM 13687 Strain FiPS-3.</title>
        <authorList>
            <person name="Poehlein A."/>
            <person name="Daniel R."/>
            <person name="Simeonova D.D."/>
        </authorList>
    </citation>
    <scope>NUCLEOTIDE SEQUENCE [LARGE SCALE GENOMIC DNA]</scope>
    <source>
        <strain evidence="10 11">DSM 13687</strain>
    </source>
</reference>
<proteinExistence type="inferred from homology"/>
<dbReference type="InterPro" id="IPR015856">
    <property type="entry name" value="ABC_transpr_CbiO/EcfA_su"/>
</dbReference>
<dbReference type="Pfam" id="PF00005">
    <property type="entry name" value="ABC_tran"/>
    <property type="match status" value="1"/>
</dbReference>
<accession>S0FY54</accession>
<dbReference type="PROSITE" id="PS00211">
    <property type="entry name" value="ABC_TRANSPORTER_1"/>
    <property type="match status" value="1"/>
</dbReference>
<dbReference type="SUPFAM" id="SSF52540">
    <property type="entry name" value="P-loop containing nucleoside triphosphate hydrolases"/>
    <property type="match status" value="1"/>
</dbReference>
<keyword evidence="4" id="KW-1003">Cell membrane</keyword>
<dbReference type="InterPro" id="IPR017871">
    <property type="entry name" value="ABC_transporter-like_CS"/>
</dbReference>
<dbReference type="GO" id="GO:0005524">
    <property type="term" value="F:ATP binding"/>
    <property type="evidence" value="ECO:0007669"/>
    <property type="project" value="UniProtKB-KW"/>
</dbReference>
<evidence type="ECO:0000256" key="4">
    <source>
        <dbReference type="ARBA" id="ARBA00022475"/>
    </source>
</evidence>
<keyword evidence="3" id="KW-0813">Transport</keyword>
<dbReference type="SMART" id="SM00382">
    <property type="entry name" value="AAA"/>
    <property type="match status" value="1"/>
</dbReference>
<protein>
    <submittedName>
        <fullName evidence="10">Cobalt/nickel transport system ATP-binding protein CbiO</fullName>
    </submittedName>
</protein>
<organism evidence="10 11">
    <name type="scientific">Desulfotignum phosphitoxidans DSM 13687</name>
    <dbReference type="NCBI Taxonomy" id="1286635"/>
    <lineage>
        <taxon>Bacteria</taxon>
        <taxon>Pseudomonadati</taxon>
        <taxon>Thermodesulfobacteriota</taxon>
        <taxon>Desulfobacteria</taxon>
        <taxon>Desulfobacterales</taxon>
        <taxon>Desulfobacteraceae</taxon>
        <taxon>Desulfotignum</taxon>
    </lineage>
</organism>
<dbReference type="OrthoDB" id="9809450at2"/>
<feature type="domain" description="ABC transporter" evidence="9">
    <location>
        <begin position="6"/>
        <end position="238"/>
    </location>
</feature>
<comment type="similarity">
    <text evidence="2">Belongs to the ABC transporter superfamily.</text>
</comment>
<evidence type="ECO:0000256" key="1">
    <source>
        <dbReference type="ARBA" id="ARBA00004236"/>
    </source>
</evidence>
<dbReference type="GO" id="GO:0016887">
    <property type="term" value="F:ATP hydrolysis activity"/>
    <property type="evidence" value="ECO:0007669"/>
    <property type="project" value="InterPro"/>
</dbReference>
<evidence type="ECO:0000256" key="7">
    <source>
        <dbReference type="ARBA" id="ARBA00022967"/>
    </source>
</evidence>
<comment type="caution">
    <text evidence="10">The sequence shown here is derived from an EMBL/GenBank/DDBJ whole genome shotgun (WGS) entry which is preliminary data.</text>
</comment>
<dbReference type="Proteomes" id="UP000014216">
    <property type="component" value="Unassembled WGS sequence"/>
</dbReference>
<evidence type="ECO:0000256" key="2">
    <source>
        <dbReference type="ARBA" id="ARBA00005417"/>
    </source>
</evidence>
<evidence type="ECO:0000256" key="6">
    <source>
        <dbReference type="ARBA" id="ARBA00022840"/>
    </source>
</evidence>
<evidence type="ECO:0000256" key="5">
    <source>
        <dbReference type="ARBA" id="ARBA00022741"/>
    </source>
</evidence>
<name>S0FY54_9BACT</name>
<dbReference type="InterPro" id="IPR003593">
    <property type="entry name" value="AAA+_ATPase"/>
</dbReference>
<keyword evidence="5" id="KW-0547">Nucleotide-binding</keyword>
<dbReference type="Gene3D" id="3.40.50.300">
    <property type="entry name" value="P-loop containing nucleotide triphosphate hydrolases"/>
    <property type="match status" value="1"/>
</dbReference>
<dbReference type="AlphaFoldDB" id="S0FY54"/>
<evidence type="ECO:0000256" key="8">
    <source>
        <dbReference type="ARBA" id="ARBA00023136"/>
    </source>
</evidence>